<dbReference type="Pfam" id="PF03107">
    <property type="entry name" value="C1_2"/>
    <property type="match status" value="1"/>
</dbReference>
<evidence type="ECO:0000256" key="1">
    <source>
        <dbReference type="ARBA" id="ARBA00022723"/>
    </source>
</evidence>
<keyword evidence="4" id="KW-0862">Zinc</keyword>
<keyword evidence="7" id="KW-1185">Reference proteome</keyword>
<dbReference type="InterPro" id="IPR046349">
    <property type="entry name" value="C1-like_sf"/>
</dbReference>
<feature type="domain" description="DC1" evidence="5">
    <location>
        <begin position="61"/>
        <end position="109"/>
    </location>
</feature>
<organism evidence="6 7">
    <name type="scientific">Quillaja saponaria</name>
    <name type="common">Soap bark tree</name>
    <dbReference type="NCBI Taxonomy" id="32244"/>
    <lineage>
        <taxon>Eukaryota</taxon>
        <taxon>Viridiplantae</taxon>
        <taxon>Streptophyta</taxon>
        <taxon>Embryophyta</taxon>
        <taxon>Tracheophyta</taxon>
        <taxon>Spermatophyta</taxon>
        <taxon>Magnoliopsida</taxon>
        <taxon>eudicotyledons</taxon>
        <taxon>Gunneridae</taxon>
        <taxon>Pentapetalae</taxon>
        <taxon>rosids</taxon>
        <taxon>fabids</taxon>
        <taxon>Fabales</taxon>
        <taxon>Quillajaceae</taxon>
        <taxon>Quillaja</taxon>
    </lineage>
</organism>
<evidence type="ECO:0000259" key="5">
    <source>
        <dbReference type="Pfam" id="PF03107"/>
    </source>
</evidence>
<evidence type="ECO:0000256" key="2">
    <source>
        <dbReference type="ARBA" id="ARBA00022737"/>
    </source>
</evidence>
<dbReference type="PANTHER" id="PTHR46288:SF85">
    <property type="entry name" value="DC1 DOMAIN-CONTAINING PROTEIN"/>
    <property type="match status" value="1"/>
</dbReference>
<evidence type="ECO:0000256" key="4">
    <source>
        <dbReference type="ARBA" id="ARBA00022833"/>
    </source>
</evidence>
<evidence type="ECO:0000256" key="3">
    <source>
        <dbReference type="ARBA" id="ARBA00022771"/>
    </source>
</evidence>
<keyword evidence="3" id="KW-0863">Zinc-finger</keyword>
<dbReference type="PROSITE" id="PS01359">
    <property type="entry name" value="ZF_PHD_1"/>
    <property type="match status" value="1"/>
</dbReference>
<proteinExistence type="predicted"/>
<keyword evidence="1" id="KW-0479">Metal-binding</keyword>
<dbReference type="InterPro" id="IPR019786">
    <property type="entry name" value="Zinc_finger_PHD-type_CS"/>
</dbReference>
<comment type="caution">
    <text evidence="6">The sequence shown here is derived from an EMBL/GenBank/DDBJ whole genome shotgun (WGS) entry which is preliminary data.</text>
</comment>
<dbReference type="SUPFAM" id="SSF57889">
    <property type="entry name" value="Cysteine-rich domain"/>
    <property type="match status" value="1"/>
</dbReference>
<name>A0AAD7KUT3_QUISA</name>
<evidence type="ECO:0000313" key="6">
    <source>
        <dbReference type="EMBL" id="KAJ7946205.1"/>
    </source>
</evidence>
<dbReference type="InterPro" id="IPR004146">
    <property type="entry name" value="DC1"/>
</dbReference>
<dbReference type="EMBL" id="JARAOO010000013">
    <property type="protein sequence ID" value="KAJ7946205.1"/>
    <property type="molecule type" value="Genomic_DNA"/>
</dbReference>
<dbReference type="GO" id="GO:0008270">
    <property type="term" value="F:zinc ion binding"/>
    <property type="evidence" value="ECO:0007669"/>
    <property type="project" value="UniProtKB-KW"/>
</dbReference>
<gene>
    <name evidence="6" type="ORF">O6P43_031170</name>
</gene>
<keyword evidence="2" id="KW-0677">Repeat</keyword>
<dbReference type="KEGG" id="qsa:O6P43_031170"/>
<sequence>MERILEETLKCDYCGNIIKTYNQGDDGSIAPQNRAFRCVQCDFTLHFPCGPLPCTIEHEDHGHALTYMDSVVEDNTGDYYCGLCQEERDPRDQVYYCANCNYIADLGCVISEVLHIIEGDCRTVEFRAAGEPMTLVQLIEKKKLRLLLAPGLQSIWDNMVRQQEQNYAINENSINAEKNLKQITERALFWHLDEQLPTKSSELLHQEVDAYMITWNLAPIVKDLLLEYHDISRYTNKSFIELIERLCSGNLDEQLPIKLSELQQDVVEVGGYLITWNLAPTLRACLTNTVILVVNQNEYQTKGNCLLLLMLGYK</sequence>
<dbReference type="PANTHER" id="PTHR46288">
    <property type="entry name" value="PHORBOL-ESTER/DAG-TYPE DOMAIN-CONTAINING PROTEIN"/>
    <property type="match status" value="1"/>
</dbReference>
<reference evidence="6" key="1">
    <citation type="journal article" date="2023" name="Science">
        <title>Elucidation of the pathway for biosynthesis of saponin adjuvants from the soapbark tree.</title>
        <authorList>
            <person name="Reed J."/>
            <person name="Orme A."/>
            <person name="El-Demerdash A."/>
            <person name="Owen C."/>
            <person name="Martin L.B.B."/>
            <person name="Misra R.C."/>
            <person name="Kikuchi S."/>
            <person name="Rejzek M."/>
            <person name="Martin A.C."/>
            <person name="Harkess A."/>
            <person name="Leebens-Mack J."/>
            <person name="Louveau T."/>
            <person name="Stephenson M.J."/>
            <person name="Osbourn A."/>
        </authorList>
    </citation>
    <scope>NUCLEOTIDE SEQUENCE</scope>
    <source>
        <strain evidence="6">S10</strain>
    </source>
</reference>
<dbReference type="AlphaFoldDB" id="A0AAD7KUT3"/>
<evidence type="ECO:0000313" key="7">
    <source>
        <dbReference type="Proteomes" id="UP001163823"/>
    </source>
</evidence>
<protein>
    <submittedName>
        <fullName evidence="6">Cysteine/Histidine-rich C1 domain family protein</fullName>
    </submittedName>
</protein>
<dbReference type="Proteomes" id="UP001163823">
    <property type="component" value="Chromosome 13"/>
</dbReference>
<accession>A0AAD7KUT3</accession>